<evidence type="ECO:0000313" key="7">
    <source>
        <dbReference type="EMBL" id="TAA28284.1"/>
    </source>
</evidence>
<evidence type="ECO:0000256" key="6">
    <source>
        <dbReference type="SAM" id="Phobius"/>
    </source>
</evidence>
<evidence type="ECO:0000256" key="5">
    <source>
        <dbReference type="SAM" id="MobiDB-lite"/>
    </source>
</evidence>
<evidence type="ECO:0000256" key="4">
    <source>
        <dbReference type="ARBA" id="ARBA00023136"/>
    </source>
</evidence>
<dbReference type="Pfam" id="PF04610">
    <property type="entry name" value="TrbL"/>
    <property type="match status" value="1"/>
</dbReference>
<comment type="subcellular location">
    <subcellularLocation>
        <location evidence="1">Membrane</location>
        <topology evidence="1">Multi-pass membrane protein</topology>
    </subcellularLocation>
</comment>
<dbReference type="InterPro" id="IPR007688">
    <property type="entry name" value="Conjugal_tfr_TrbL/VirB6"/>
</dbReference>
<protein>
    <submittedName>
        <fullName evidence="7">Type IV secretion system protein</fullName>
    </submittedName>
</protein>
<keyword evidence="4 6" id="KW-0472">Membrane</keyword>
<gene>
    <name evidence="7" type="ORF">EA660_01455</name>
</gene>
<dbReference type="RefSeq" id="WP_130549858.1">
    <property type="nucleotide sequence ID" value="NZ_SHMC01000001.1"/>
</dbReference>
<feature type="transmembrane region" description="Helical" evidence="6">
    <location>
        <begin position="213"/>
        <end position="246"/>
    </location>
</feature>
<feature type="compositionally biased region" description="Polar residues" evidence="5">
    <location>
        <begin position="302"/>
        <end position="317"/>
    </location>
</feature>
<feature type="transmembrane region" description="Helical" evidence="6">
    <location>
        <begin position="36"/>
        <end position="57"/>
    </location>
</feature>
<dbReference type="EMBL" id="SHMC01000001">
    <property type="protein sequence ID" value="TAA28284.1"/>
    <property type="molecule type" value="Genomic_DNA"/>
</dbReference>
<dbReference type="OrthoDB" id="5634624at2"/>
<comment type="caution">
    <text evidence="7">The sequence shown here is derived from an EMBL/GenBank/DDBJ whole genome shotgun (WGS) entry which is preliminary data.</text>
</comment>
<sequence>MPIDISGLANLYFYERIQTYLRERLDDFQGRVLGEFAQILGVTALSILTIWIFWQGWRVVSGRSRESMMGLVGDSLRAMLIIGVATGWAGNTTTLYSSLTDGLGKVVYGAVTGSNDDIDSMYHIMDANLAVTTAALGAIAAVEKGRDGSGHGDATSDQILIEATAAFGAGGPALAGGTMITLNKLAMAMFIGFGPFFIMCLLFDVTKGLFQKWLFYGVGTMFALAVLYVVLIIATEMMLAVAASFWLGSALADNSDGMRTIAIQTGGLGLILTMLIITGPPMAASFFNGMLGQFSSYSQIGPGSATSNPATSNQARMHQTPGLPPPARGGATPDNYRPGTSYLPGTATKPESVGLAGR</sequence>
<evidence type="ECO:0000256" key="2">
    <source>
        <dbReference type="ARBA" id="ARBA00022692"/>
    </source>
</evidence>
<organism evidence="7 8">
    <name type="scientific">Pseudoxanthomonas winnipegensis</name>
    <dbReference type="NCBI Taxonomy" id="2480810"/>
    <lineage>
        <taxon>Bacteria</taxon>
        <taxon>Pseudomonadati</taxon>
        <taxon>Pseudomonadota</taxon>
        <taxon>Gammaproteobacteria</taxon>
        <taxon>Lysobacterales</taxon>
        <taxon>Lysobacteraceae</taxon>
        <taxon>Pseudoxanthomonas</taxon>
    </lineage>
</organism>
<feature type="transmembrane region" description="Helical" evidence="6">
    <location>
        <begin position="266"/>
        <end position="287"/>
    </location>
</feature>
<dbReference type="Proteomes" id="UP000292627">
    <property type="component" value="Unassembled WGS sequence"/>
</dbReference>
<feature type="transmembrane region" description="Helical" evidence="6">
    <location>
        <begin position="78"/>
        <end position="99"/>
    </location>
</feature>
<name>A0A4Q8LGC8_9GAMM</name>
<keyword evidence="3 6" id="KW-1133">Transmembrane helix</keyword>
<reference evidence="7 8" key="1">
    <citation type="submission" date="2019-02" db="EMBL/GenBank/DDBJ databases">
        <title>WGS of Pseudoxanthomonas species novum from clinical isolates.</title>
        <authorList>
            <person name="Bernier A.-M."/>
            <person name="Bernard K."/>
            <person name="Vachon A."/>
        </authorList>
    </citation>
    <scope>NUCLEOTIDE SEQUENCE [LARGE SCALE GENOMIC DNA]</scope>
    <source>
        <strain evidence="7 8">NML171200</strain>
    </source>
</reference>
<feature type="region of interest" description="Disordered" evidence="5">
    <location>
        <begin position="302"/>
        <end position="358"/>
    </location>
</feature>
<feature type="transmembrane region" description="Helical" evidence="6">
    <location>
        <begin position="185"/>
        <end position="206"/>
    </location>
</feature>
<evidence type="ECO:0000256" key="1">
    <source>
        <dbReference type="ARBA" id="ARBA00004141"/>
    </source>
</evidence>
<dbReference type="AlphaFoldDB" id="A0A4Q8LGC8"/>
<evidence type="ECO:0000256" key="3">
    <source>
        <dbReference type="ARBA" id="ARBA00022989"/>
    </source>
</evidence>
<dbReference type="GO" id="GO:0030255">
    <property type="term" value="P:protein secretion by the type IV secretion system"/>
    <property type="evidence" value="ECO:0007669"/>
    <property type="project" value="InterPro"/>
</dbReference>
<proteinExistence type="predicted"/>
<evidence type="ECO:0000313" key="8">
    <source>
        <dbReference type="Proteomes" id="UP000292627"/>
    </source>
</evidence>
<accession>A0A4Q8LGC8</accession>
<dbReference type="GO" id="GO:0016020">
    <property type="term" value="C:membrane"/>
    <property type="evidence" value="ECO:0007669"/>
    <property type="project" value="UniProtKB-SubCell"/>
</dbReference>
<keyword evidence="2 6" id="KW-0812">Transmembrane</keyword>